<dbReference type="InterPro" id="IPR014284">
    <property type="entry name" value="RNA_pol_sigma-70_dom"/>
</dbReference>
<dbReference type="InterPro" id="IPR007627">
    <property type="entry name" value="RNA_pol_sigma70_r2"/>
</dbReference>
<keyword evidence="4" id="KW-0804">Transcription</keyword>
<name>A0A662DEQ1_UNCAE</name>
<accession>A0A662DEQ1</accession>
<dbReference type="Pfam" id="PF08281">
    <property type="entry name" value="Sigma70_r4_2"/>
    <property type="match status" value="1"/>
</dbReference>
<protein>
    <submittedName>
        <fullName evidence="7">RNA polymerase subunit sigma-24</fullName>
    </submittedName>
</protein>
<sequence length="191" mass="22474">MGVSDEVLVARFKEGDESSFKELVERYQSRVYSIVLAMLGDKNDADDLSQEVFLKVYRFIHQFKGRSKFFTWLYRLTINTCISARNRKKRNNQILLSQSFKKDFTPIDTLQNDAKSPIEILQNRELEKKIKLALDSLSDGLKEVFVLREIEDLSYKQLSRILHCPEGTVKSRLFRAREELKKKLMPYIDEL</sequence>
<dbReference type="EMBL" id="QMQB01000044">
    <property type="protein sequence ID" value="RLE14294.1"/>
    <property type="molecule type" value="Genomic_DNA"/>
</dbReference>
<evidence type="ECO:0000259" key="5">
    <source>
        <dbReference type="Pfam" id="PF04542"/>
    </source>
</evidence>
<evidence type="ECO:0000256" key="4">
    <source>
        <dbReference type="ARBA" id="ARBA00023163"/>
    </source>
</evidence>
<dbReference type="SUPFAM" id="SSF88659">
    <property type="entry name" value="Sigma3 and sigma4 domains of RNA polymerase sigma factors"/>
    <property type="match status" value="1"/>
</dbReference>
<dbReference type="Gene3D" id="1.10.1740.10">
    <property type="match status" value="1"/>
</dbReference>
<proteinExistence type="inferred from homology"/>
<evidence type="ECO:0000313" key="8">
    <source>
        <dbReference type="Proteomes" id="UP000267654"/>
    </source>
</evidence>
<dbReference type="GO" id="GO:0003677">
    <property type="term" value="F:DNA binding"/>
    <property type="evidence" value="ECO:0007669"/>
    <property type="project" value="InterPro"/>
</dbReference>
<dbReference type="InterPro" id="IPR036388">
    <property type="entry name" value="WH-like_DNA-bd_sf"/>
</dbReference>
<dbReference type="InterPro" id="IPR013324">
    <property type="entry name" value="RNA_pol_sigma_r3/r4-like"/>
</dbReference>
<dbReference type="GO" id="GO:0006352">
    <property type="term" value="P:DNA-templated transcription initiation"/>
    <property type="evidence" value="ECO:0007669"/>
    <property type="project" value="InterPro"/>
</dbReference>
<dbReference type="InterPro" id="IPR039425">
    <property type="entry name" value="RNA_pol_sigma-70-like"/>
</dbReference>
<comment type="caution">
    <text evidence="7">The sequence shown here is derived from an EMBL/GenBank/DDBJ whole genome shotgun (WGS) entry which is preliminary data.</text>
</comment>
<evidence type="ECO:0000259" key="6">
    <source>
        <dbReference type="Pfam" id="PF08281"/>
    </source>
</evidence>
<evidence type="ECO:0000313" key="7">
    <source>
        <dbReference type="EMBL" id="RLE14294.1"/>
    </source>
</evidence>
<organism evidence="7 8">
    <name type="scientific">Aerophobetes bacterium</name>
    <dbReference type="NCBI Taxonomy" id="2030807"/>
    <lineage>
        <taxon>Bacteria</taxon>
        <taxon>Candidatus Aerophobota</taxon>
    </lineage>
</organism>
<dbReference type="Pfam" id="PF04542">
    <property type="entry name" value="Sigma70_r2"/>
    <property type="match status" value="1"/>
</dbReference>
<dbReference type="AlphaFoldDB" id="A0A662DEQ1"/>
<evidence type="ECO:0000256" key="2">
    <source>
        <dbReference type="ARBA" id="ARBA00023015"/>
    </source>
</evidence>
<feature type="domain" description="RNA polymerase sigma factor 70 region 4 type 2" evidence="6">
    <location>
        <begin position="129"/>
        <end position="180"/>
    </location>
</feature>
<dbReference type="PANTHER" id="PTHR43133">
    <property type="entry name" value="RNA POLYMERASE ECF-TYPE SIGMA FACTO"/>
    <property type="match status" value="1"/>
</dbReference>
<dbReference type="PANTHER" id="PTHR43133:SF51">
    <property type="entry name" value="RNA POLYMERASE SIGMA FACTOR"/>
    <property type="match status" value="1"/>
</dbReference>
<dbReference type="CDD" id="cd06171">
    <property type="entry name" value="Sigma70_r4"/>
    <property type="match status" value="1"/>
</dbReference>
<dbReference type="InterPro" id="IPR013249">
    <property type="entry name" value="RNA_pol_sigma70_r4_t2"/>
</dbReference>
<dbReference type="NCBIfam" id="TIGR02937">
    <property type="entry name" value="sigma70-ECF"/>
    <property type="match status" value="1"/>
</dbReference>
<dbReference type="Gene3D" id="1.10.10.10">
    <property type="entry name" value="Winged helix-like DNA-binding domain superfamily/Winged helix DNA-binding domain"/>
    <property type="match status" value="1"/>
</dbReference>
<evidence type="ECO:0000256" key="1">
    <source>
        <dbReference type="ARBA" id="ARBA00010641"/>
    </source>
</evidence>
<dbReference type="InterPro" id="IPR013325">
    <property type="entry name" value="RNA_pol_sigma_r2"/>
</dbReference>
<keyword evidence="2" id="KW-0805">Transcription regulation</keyword>
<feature type="domain" description="RNA polymerase sigma-70 region 2" evidence="5">
    <location>
        <begin position="23"/>
        <end position="90"/>
    </location>
</feature>
<dbReference type="SUPFAM" id="SSF88946">
    <property type="entry name" value="Sigma2 domain of RNA polymerase sigma factors"/>
    <property type="match status" value="1"/>
</dbReference>
<reference evidence="7 8" key="1">
    <citation type="submission" date="2018-06" db="EMBL/GenBank/DDBJ databases">
        <title>Extensive metabolic versatility and redundancy in microbially diverse, dynamic hydrothermal sediments.</title>
        <authorList>
            <person name="Dombrowski N."/>
            <person name="Teske A."/>
            <person name="Baker B.J."/>
        </authorList>
    </citation>
    <scope>NUCLEOTIDE SEQUENCE [LARGE SCALE GENOMIC DNA]</scope>
    <source>
        <strain evidence="7">B19_G9</strain>
    </source>
</reference>
<comment type="similarity">
    <text evidence="1">Belongs to the sigma-70 factor family. ECF subfamily.</text>
</comment>
<dbReference type="Proteomes" id="UP000267654">
    <property type="component" value="Unassembled WGS sequence"/>
</dbReference>
<keyword evidence="3" id="KW-0731">Sigma factor</keyword>
<dbReference type="GO" id="GO:0016987">
    <property type="term" value="F:sigma factor activity"/>
    <property type="evidence" value="ECO:0007669"/>
    <property type="project" value="UniProtKB-KW"/>
</dbReference>
<evidence type="ECO:0000256" key="3">
    <source>
        <dbReference type="ARBA" id="ARBA00023082"/>
    </source>
</evidence>
<gene>
    <name evidence="7" type="ORF">DRI96_01660</name>
</gene>